<reference evidence="16 19" key="1">
    <citation type="journal article" date="2005" name="Environ. Microbiol.">
        <title>Genetic and functional properties of uncultivated thermophilic crenarchaeotes from a subsurface gold mine as revealed by analysis of genome fragments.</title>
        <authorList>
            <person name="Nunoura T."/>
            <person name="Hirayama H."/>
            <person name="Takami H."/>
            <person name="Oida H."/>
            <person name="Nishi S."/>
            <person name="Shimamura S."/>
            <person name="Suzuki Y."/>
            <person name="Inagaki F."/>
            <person name="Takai K."/>
            <person name="Nealson K.H."/>
            <person name="Horikoshi K."/>
        </authorList>
    </citation>
    <scope>NUCLEOTIDE SEQUENCE [LARGE SCALE GENOMIC DNA]</scope>
</reference>
<dbReference type="AlphaFoldDB" id="E6N964"/>
<organism evidence="16 19">
    <name type="scientific">Caldiarchaeum subterraneum</name>
    <dbReference type="NCBI Taxonomy" id="311458"/>
    <lineage>
        <taxon>Archaea</taxon>
        <taxon>Nitrososphaerota</taxon>
        <taxon>Candidatus Caldarchaeales</taxon>
        <taxon>Candidatus Caldarchaeaceae</taxon>
        <taxon>Candidatus Caldarchaeum</taxon>
    </lineage>
</organism>
<reference evidence="16 19" key="2">
    <citation type="journal article" date="2011" name="Nucleic Acids Res.">
        <title>Insights into the evolution of Archaea and eukaryotic protein modifier systems revealed by the genome of a novel archaeal group.</title>
        <authorList>
            <person name="Nunoura T."/>
            <person name="Takaki Y."/>
            <person name="Kakuta J."/>
            <person name="Nishi S."/>
            <person name="Sugahara J."/>
            <person name="Kazama H."/>
            <person name="Chee G."/>
            <person name="Hattori M."/>
            <person name="Kanai A."/>
            <person name="Atomi H."/>
            <person name="Takai K."/>
            <person name="Takami H."/>
        </authorList>
    </citation>
    <scope>NUCLEOTIDE SEQUENCE [LARGE SCALE GENOMIC DNA]</scope>
</reference>
<evidence type="ECO:0000256" key="8">
    <source>
        <dbReference type="ARBA" id="ARBA00023146"/>
    </source>
</evidence>
<sequence length="775" mass="89722">MASSPTIQEKSWNPQFEKEILRLWEKEDLYRFNIRSRRKKFVIDTPPPYPSGRPWHIGAAAHYSQIDMIARTARMMGYMTLFPIGIDRNGLPVEIYTEKKYGIAIRDTPREKFIELCKTSLDELEAEMLEIMKRLGLSGDFKNRYRTDSPEYRRFTQNTFIKLWKNGLVYRASRPNNYCPMCGTTIADAEVEYEDLPSTLHYVKFPLENGGYIPIATTRPELIPACAAVIYNPADSRYAHLENKTATTPLFGDKVPIIARPEAKPDFGTGAVMVCSYGDHTDVRLFRELKLPEKIVITLEGRMNENAGFLKGLRVEEARKAIVEKLIDAGYYIKSENIIHSTPVCERSKTPIEIIPMDEYYLNQLDFLDDLRKIAHEMEFLPEHSRQLLLNWIDSVSIDWPISRRRYYATEVPVWYCNSCGTPVLPDDGQYHQPWREKAPVERCPKCGSTSFRGDERTFDTWMDSSISPLFVISDRKTGKIHESLYPVSIRPQGKEIVRTWLYYTVLRCYLLTGKRPFNKVWISGLGLDEHGEKMSKSKGNVIDPMPILEKYGADCFRFWNAQEASLGEDFRISEARIASVGKFLSKLWNLAKYVSMFPKPSRATLTPTDRWILAELSKTVETCLAGYEGFNFFIPSNEIRRFIWNIFASHYVEMSKPRAYGQGFTESEQKSAFYTLHTVLRTTLLLLAPITPFITDYIWRRLYGGKSIHLERFPKPAWPKTLTKYTEPLTEFNSAVWAKKKSLNLSLRDEISYEIPAELKIFEKDLRAMHRIVG</sequence>
<dbReference type="KEGG" id="csu:CSUB_C1641"/>
<evidence type="ECO:0000256" key="9">
    <source>
        <dbReference type="ARBA" id="ARBA00024407"/>
    </source>
</evidence>
<keyword evidence="8" id="KW-0030">Aminoacyl-tRNA synthetase</keyword>
<evidence type="ECO:0000313" key="18">
    <source>
        <dbReference type="EMBL" id="BAJ51492.1"/>
    </source>
</evidence>
<evidence type="ECO:0000256" key="7">
    <source>
        <dbReference type="ARBA" id="ARBA00022917"/>
    </source>
</evidence>
<dbReference type="PANTHER" id="PTHR11946:SF93">
    <property type="entry name" value="VALINE--TRNA LIGASE, CHLOROPLASTIC_MITOCHONDRIAL 2"/>
    <property type="match status" value="1"/>
</dbReference>
<feature type="domain" description="Methionyl/Valyl/Leucyl/Isoleucyl-tRNA synthetase anticodon-binding" evidence="15">
    <location>
        <begin position="610"/>
        <end position="753"/>
    </location>
</feature>
<dbReference type="NCBIfam" id="NF009687">
    <property type="entry name" value="PRK13208.1"/>
    <property type="match status" value="1"/>
</dbReference>
<accession>E6N964</accession>
<evidence type="ECO:0000256" key="3">
    <source>
        <dbReference type="ARBA" id="ARBA00022490"/>
    </source>
</evidence>
<comment type="similarity">
    <text evidence="12">Belongs to the class-I aminoacyl-tRNA synthetase family. ValS type 2 subfamily.</text>
</comment>
<dbReference type="Proteomes" id="UP000008120">
    <property type="component" value="Chromosome"/>
</dbReference>
<comment type="subcellular location">
    <subcellularLocation>
        <location evidence="1">Cytoplasm</location>
    </subcellularLocation>
</comment>
<dbReference type="EMBL" id="BA000048">
    <property type="protein sequence ID" value="BAJ51492.1"/>
    <property type="molecule type" value="Genomic_DNA"/>
</dbReference>
<dbReference type="BioCyc" id="CCAL311458:G131R-1666-MONOMER"/>
<dbReference type="Pfam" id="PF00133">
    <property type="entry name" value="tRNA-synt_1"/>
    <property type="match status" value="1"/>
</dbReference>
<dbReference type="GO" id="GO:0002161">
    <property type="term" value="F:aminoacyl-tRNA deacylase activity"/>
    <property type="evidence" value="ECO:0007669"/>
    <property type="project" value="InterPro"/>
</dbReference>
<dbReference type="InterPro" id="IPR033705">
    <property type="entry name" value="Anticodon_Ia_Val"/>
</dbReference>
<dbReference type="SUPFAM" id="SSF47323">
    <property type="entry name" value="Anticodon-binding domain of a subclass of class I aminoacyl-tRNA synthetases"/>
    <property type="match status" value="1"/>
</dbReference>
<name>E6N964_CALS0</name>
<dbReference type="FunFam" id="3.40.50.620:FF:000192">
    <property type="entry name" value="Valine--tRNA ligase"/>
    <property type="match status" value="1"/>
</dbReference>
<dbReference type="NCBIfam" id="TIGR00422">
    <property type="entry name" value="valS"/>
    <property type="match status" value="1"/>
</dbReference>
<keyword evidence="4 16" id="KW-0436">Ligase</keyword>
<dbReference type="Pfam" id="PF08264">
    <property type="entry name" value="Anticodon_1"/>
    <property type="match status" value="1"/>
</dbReference>
<keyword evidence="7" id="KW-0648">Protein biosynthesis</keyword>
<evidence type="ECO:0000259" key="15">
    <source>
        <dbReference type="Pfam" id="PF08264"/>
    </source>
</evidence>
<dbReference type="STRING" id="311458.CSUB_C1641"/>
<dbReference type="GO" id="GO:0004832">
    <property type="term" value="F:valine-tRNA ligase activity"/>
    <property type="evidence" value="ECO:0007669"/>
    <property type="project" value="UniProtKB-UniRule"/>
</dbReference>
<evidence type="ECO:0000313" key="16">
    <source>
        <dbReference type="EMBL" id="BAJ48833.1"/>
    </source>
</evidence>
<dbReference type="PANTHER" id="PTHR11946">
    <property type="entry name" value="VALYL-TRNA SYNTHETASES"/>
    <property type="match status" value="1"/>
</dbReference>
<evidence type="ECO:0000313" key="17">
    <source>
        <dbReference type="EMBL" id="BAJ48871.1"/>
    </source>
</evidence>
<protein>
    <recommendedName>
        <fullName evidence="9 13">Valine--tRNA ligase</fullName>
        <ecNumber evidence="2 13">6.1.1.9</ecNumber>
    </recommendedName>
</protein>
<evidence type="ECO:0000313" key="19">
    <source>
        <dbReference type="Proteomes" id="UP000008120"/>
    </source>
</evidence>
<evidence type="ECO:0000256" key="5">
    <source>
        <dbReference type="ARBA" id="ARBA00022741"/>
    </source>
</evidence>
<evidence type="ECO:0000256" key="2">
    <source>
        <dbReference type="ARBA" id="ARBA00013169"/>
    </source>
</evidence>
<dbReference type="CDD" id="cd07962">
    <property type="entry name" value="Anticodon_Ia_Val"/>
    <property type="match status" value="1"/>
</dbReference>
<dbReference type="InterPro" id="IPR002303">
    <property type="entry name" value="Valyl-tRNA_ligase"/>
</dbReference>
<dbReference type="InterPro" id="IPR009080">
    <property type="entry name" value="tRNAsynth_Ia_anticodon-bd"/>
</dbReference>
<proteinExistence type="inferred from homology"/>
<dbReference type="EMBL" id="AP011874">
    <property type="protein sequence ID" value="BAJ48833.1"/>
    <property type="molecule type" value="Genomic_DNA"/>
</dbReference>
<dbReference type="Gene3D" id="1.10.730.10">
    <property type="entry name" value="Isoleucyl-tRNA Synthetase, Domain 1"/>
    <property type="match status" value="1"/>
</dbReference>
<evidence type="ECO:0000256" key="6">
    <source>
        <dbReference type="ARBA" id="ARBA00022840"/>
    </source>
</evidence>
<gene>
    <name evidence="18" type="ORF">CSUB_C1641</name>
    <name evidence="17" type="ORF">HGMM_F09F01C07</name>
    <name evidence="16" type="ORF">HGMM_F52D03C14</name>
</gene>
<dbReference type="SUPFAM" id="SSF52374">
    <property type="entry name" value="Nucleotidylyl transferase"/>
    <property type="match status" value="1"/>
</dbReference>
<comment type="catalytic activity">
    <reaction evidence="10">
        <text>tRNA(Val) + L-valine + ATP = L-valyl-tRNA(Val) + AMP + diphosphate</text>
        <dbReference type="Rhea" id="RHEA:10704"/>
        <dbReference type="Rhea" id="RHEA-COMP:9672"/>
        <dbReference type="Rhea" id="RHEA-COMP:9708"/>
        <dbReference type="ChEBI" id="CHEBI:30616"/>
        <dbReference type="ChEBI" id="CHEBI:33019"/>
        <dbReference type="ChEBI" id="CHEBI:57762"/>
        <dbReference type="ChEBI" id="CHEBI:78442"/>
        <dbReference type="ChEBI" id="CHEBI:78537"/>
        <dbReference type="ChEBI" id="CHEBI:456215"/>
        <dbReference type="EC" id="6.1.1.9"/>
    </reaction>
</comment>
<dbReference type="InterPro" id="IPR009008">
    <property type="entry name" value="Val/Leu/Ile-tRNA-synth_edit"/>
</dbReference>
<dbReference type="PRINTS" id="PR00986">
    <property type="entry name" value="TRNASYNTHVAL"/>
</dbReference>
<dbReference type="EMBL" id="AP011875">
    <property type="protein sequence ID" value="BAJ48871.1"/>
    <property type="molecule type" value="Genomic_DNA"/>
</dbReference>
<evidence type="ECO:0000256" key="11">
    <source>
        <dbReference type="ARBA" id="ARBA00055630"/>
    </source>
</evidence>
<evidence type="ECO:0000259" key="14">
    <source>
        <dbReference type="Pfam" id="PF00133"/>
    </source>
</evidence>
<dbReference type="GO" id="GO:0006438">
    <property type="term" value="P:valyl-tRNA aminoacylation"/>
    <property type="evidence" value="ECO:0007669"/>
    <property type="project" value="UniProtKB-UniRule"/>
</dbReference>
<dbReference type="InterPro" id="IPR014729">
    <property type="entry name" value="Rossmann-like_a/b/a_fold"/>
</dbReference>
<feature type="domain" description="Aminoacyl-tRNA synthetase class Ia" evidence="14">
    <location>
        <begin position="20"/>
        <end position="573"/>
    </location>
</feature>
<comment type="function">
    <text evidence="11">Catalyzes the attachment of valine to tRNA(Val). As ValRS can inadvertently accommodate and process structurally similar amino acids such as threonine, to avoid such errors, it has a 'posttransfer' editing activity that hydrolyzes mischarged Thr-tRNA(Val) in a tRNA-dependent manner.</text>
</comment>
<keyword evidence="5" id="KW-0547">Nucleotide-binding</keyword>
<keyword evidence="3" id="KW-0963">Cytoplasm</keyword>
<dbReference type="GO" id="GO:0005829">
    <property type="term" value="C:cytosol"/>
    <property type="evidence" value="ECO:0007669"/>
    <property type="project" value="TreeGrafter"/>
</dbReference>
<evidence type="ECO:0000256" key="1">
    <source>
        <dbReference type="ARBA" id="ARBA00004496"/>
    </source>
</evidence>
<dbReference type="InterPro" id="IPR013155">
    <property type="entry name" value="M/V/L/I-tRNA-synth_anticd-bd"/>
</dbReference>
<dbReference type="Gene3D" id="3.40.50.620">
    <property type="entry name" value="HUPs"/>
    <property type="match status" value="2"/>
</dbReference>
<dbReference type="SUPFAM" id="SSF50677">
    <property type="entry name" value="ValRS/IleRS/LeuRS editing domain"/>
    <property type="match status" value="1"/>
</dbReference>
<dbReference type="EC" id="6.1.1.9" evidence="2 13"/>
<dbReference type="InterPro" id="IPR002300">
    <property type="entry name" value="aa-tRNA-synth_Ia"/>
</dbReference>
<evidence type="ECO:0000256" key="12">
    <source>
        <dbReference type="ARBA" id="ARBA00061452"/>
    </source>
</evidence>
<keyword evidence="6" id="KW-0067">ATP-binding</keyword>
<evidence type="ECO:0000256" key="4">
    <source>
        <dbReference type="ARBA" id="ARBA00022598"/>
    </source>
</evidence>
<evidence type="ECO:0000256" key="10">
    <source>
        <dbReference type="ARBA" id="ARBA00047552"/>
    </source>
</evidence>
<dbReference type="GO" id="GO:0005524">
    <property type="term" value="F:ATP binding"/>
    <property type="evidence" value="ECO:0007669"/>
    <property type="project" value="UniProtKB-KW"/>
</dbReference>
<evidence type="ECO:0000256" key="13">
    <source>
        <dbReference type="NCBIfam" id="TIGR00422"/>
    </source>
</evidence>